<protein>
    <recommendedName>
        <fullName evidence="1">dATP/dGTP diphosphohydrolase MazZ domain-containing protein</fullName>
    </recommendedName>
</protein>
<evidence type="ECO:0000313" key="2">
    <source>
        <dbReference type="EMBL" id="KKL05242.1"/>
    </source>
</evidence>
<dbReference type="Pfam" id="PF04447">
    <property type="entry name" value="dATP-dGTP_PPHyd"/>
    <property type="match status" value="1"/>
</dbReference>
<organism evidence="2">
    <name type="scientific">marine sediment metagenome</name>
    <dbReference type="NCBI Taxonomy" id="412755"/>
    <lineage>
        <taxon>unclassified sequences</taxon>
        <taxon>metagenomes</taxon>
        <taxon>ecological metagenomes</taxon>
    </lineage>
</organism>
<accession>A0A0F9AUE9</accession>
<gene>
    <name evidence="2" type="ORF">LCGC14_2608000</name>
</gene>
<proteinExistence type="predicted"/>
<sequence>MNLVTYISAQKAWSTRVFGEGPRVEGICKHIEKELKEVRAEPTEVVEWIDIAILALDGAWRAGYTPLQICAALIAKQDVNFNRKWESGKSQDEPMFHVSGELK</sequence>
<dbReference type="AlphaFoldDB" id="A0A0F9AUE9"/>
<evidence type="ECO:0000259" key="1">
    <source>
        <dbReference type="Pfam" id="PF04447"/>
    </source>
</evidence>
<reference evidence="2" key="1">
    <citation type="journal article" date="2015" name="Nature">
        <title>Complex archaea that bridge the gap between prokaryotes and eukaryotes.</title>
        <authorList>
            <person name="Spang A."/>
            <person name="Saw J.H."/>
            <person name="Jorgensen S.L."/>
            <person name="Zaremba-Niedzwiedzka K."/>
            <person name="Martijn J."/>
            <person name="Lind A.E."/>
            <person name="van Eijk R."/>
            <person name="Schleper C."/>
            <person name="Guy L."/>
            <person name="Ettema T.J."/>
        </authorList>
    </citation>
    <scope>NUCLEOTIDE SEQUENCE</scope>
</reference>
<feature type="domain" description="dATP/dGTP diphosphohydrolase MazZ" evidence="1">
    <location>
        <begin position="11"/>
        <end position="91"/>
    </location>
</feature>
<dbReference type="InterPro" id="IPR007538">
    <property type="entry name" value="dATP/dGTP_dipphydrolase_MazZ"/>
</dbReference>
<comment type="caution">
    <text evidence="2">The sequence shown here is derived from an EMBL/GenBank/DDBJ whole genome shotgun (WGS) entry which is preliminary data.</text>
</comment>
<dbReference type="EMBL" id="LAZR01044200">
    <property type="protein sequence ID" value="KKL05242.1"/>
    <property type="molecule type" value="Genomic_DNA"/>
</dbReference>
<name>A0A0F9AUE9_9ZZZZ</name>